<proteinExistence type="predicted"/>
<dbReference type="STRING" id="4795.A0A225VQY5"/>
<sequence>MTDLVHHLDEKFQCLDPRGRVVVSILVYGTKLDNQHLLDALIPELAGSCPRFAARTKLLPRVTVKTPLNMAAAFIYIKTLTGKTLKIHCTSTDSIDNVKQKIQDQDGTPPDQQRLIFAGKHLEDGRTLGDYGIFHGSSVCQVLRLRGGGGPLTSMYFADVSDNSILREHTFSTNAPQWRSCGKGLNIEGRCENRGCPAFGKMIIYPNRFNPFNLMRGDRAHCPMCGDDVKPLTCGFYDCVWKFDGIRSSDGFSISSPWKDASGEKYHRFDADEKHGSVEWDSLLIMVKPRGEAASAKIIASPAIHQVNASTSDSEQESETICPICWSIAETVAGETITTHCEHTFHTSCIQEWAQWCSRHDSLPSCPVCRRGI</sequence>
<name>A0A225VQY5_9STRA</name>
<evidence type="ECO:0000313" key="5">
    <source>
        <dbReference type="Proteomes" id="UP000198211"/>
    </source>
</evidence>
<gene>
    <name evidence="4" type="ORF">PHMEG_00020722</name>
</gene>
<comment type="caution">
    <text evidence="4">The sequence shown here is derived from an EMBL/GenBank/DDBJ whole genome shotgun (WGS) entry which is preliminary data.</text>
</comment>
<dbReference type="InterPro" id="IPR019956">
    <property type="entry name" value="Ubiquitin_dom"/>
</dbReference>
<feature type="domain" description="Ubiquitin-like" evidence="2">
    <location>
        <begin position="73"/>
        <end position="148"/>
    </location>
</feature>
<evidence type="ECO:0000256" key="1">
    <source>
        <dbReference type="PROSITE-ProRule" id="PRU00175"/>
    </source>
</evidence>
<reference evidence="5" key="1">
    <citation type="submission" date="2017-03" db="EMBL/GenBank/DDBJ databases">
        <title>Phytopthora megakarya and P. palmivora, two closely related causual agents of cacao black pod achieved similar genome size and gene model numbers by different mechanisms.</title>
        <authorList>
            <person name="Ali S."/>
            <person name="Shao J."/>
            <person name="Larry D.J."/>
            <person name="Kronmiller B."/>
            <person name="Shen D."/>
            <person name="Strem M.D."/>
            <person name="Melnick R.L."/>
            <person name="Guiltinan M.J."/>
            <person name="Tyler B.M."/>
            <person name="Meinhardt L.W."/>
            <person name="Bailey B.A."/>
        </authorList>
    </citation>
    <scope>NUCLEOTIDE SEQUENCE [LARGE SCALE GENOMIC DNA]</scope>
    <source>
        <strain evidence="5">zdho120</strain>
    </source>
</reference>
<dbReference type="InterPro" id="IPR001841">
    <property type="entry name" value="Znf_RING"/>
</dbReference>
<dbReference type="SUPFAM" id="SSF57850">
    <property type="entry name" value="RING/U-box"/>
    <property type="match status" value="1"/>
</dbReference>
<dbReference type="Pfam" id="PF00240">
    <property type="entry name" value="ubiquitin"/>
    <property type="match status" value="1"/>
</dbReference>
<keyword evidence="1" id="KW-0863">Zinc-finger</keyword>
<keyword evidence="5" id="KW-1185">Reference proteome</keyword>
<dbReference type="AlphaFoldDB" id="A0A225VQY5"/>
<keyword evidence="1" id="KW-0862">Zinc</keyword>
<dbReference type="SMART" id="SM00213">
    <property type="entry name" value="UBQ"/>
    <property type="match status" value="1"/>
</dbReference>
<dbReference type="InterPro" id="IPR050158">
    <property type="entry name" value="Ubiquitin_ubiquitin-like"/>
</dbReference>
<keyword evidence="1" id="KW-0479">Metal-binding</keyword>
<dbReference type="GO" id="GO:0008270">
    <property type="term" value="F:zinc ion binding"/>
    <property type="evidence" value="ECO:0007669"/>
    <property type="project" value="UniProtKB-KW"/>
</dbReference>
<dbReference type="EMBL" id="NBNE01003744">
    <property type="protein sequence ID" value="OWZ06950.1"/>
    <property type="molecule type" value="Genomic_DNA"/>
</dbReference>
<dbReference type="Pfam" id="PF13639">
    <property type="entry name" value="zf-RING_2"/>
    <property type="match status" value="1"/>
</dbReference>
<dbReference type="InterPro" id="IPR013083">
    <property type="entry name" value="Znf_RING/FYVE/PHD"/>
</dbReference>
<feature type="domain" description="RING-type" evidence="3">
    <location>
        <begin position="322"/>
        <end position="370"/>
    </location>
</feature>
<protein>
    <submittedName>
        <fullName evidence="4">Ubiquitin family protein</fullName>
    </submittedName>
</protein>
<dbReference type="InterPro" id="IPR000626">
    <property type="entry name" value="Ubiquitin-like_dom"/>
</dbReference>
<evidence type="ECO:0000313" key="4">
    <source>
        <dbReference type="EMBL" id="OWZ06950.1"/>
    </source>
</evidence>
<dbReference type="SUPFAM" id="SSF54236">
    <property type="entry name" value="Ubiquitin-like"/>
    <property type="match status" value="1"/>
</dbReference>
<dbReference type="PROSITE" id="PS50089">
    <property type="entry name" value="ZF_RING_2"/>
    <property type="match status" value="1"/>
</dbReference>
<evidence type="ECO:0000259" key="3">
    <source>
        <dbReference type="PROSITE" id="PS50089"/>
    </source>
</evidence>
<dbReference type="InterPro" id="IPR029071">
    <property type="entry name" value="Ubiquitin-like_domsf"/>
</dbReference>
<accession>A0A225VQY5</accession>
<dbReference type="PANTHER" id="PTHR10666">
    <property type="entry name" value="UBIQUITIN"/>
    <property type="match status" value="1"/>
</dbReference>
<dbReference type="OrthoDB" id="428577at2759"/>
<dbReference type="PROSITE" id="PS50053">
    <property type="entry name" value="UBIQUITIN_2"/>
    <property type="match status" value="1"/>
</dbReference>
<dbReference type="FunFam" id="3.10.20.90:FF:000160">
    <property type="entry name" value="Polyubiquitin-C"/>
    <property type="match status" value="1"/>
</dbReference>
<dbReference type="Gene3D" id="3.10.20.90">
    <property type="entry name" value="Phosphatidylinositol 3-kinase Catalytic Subunit, Chain A, domain 1"/>
    <property type="match status" value="1"/>
</dbReference>
<dbReference type="SMART" id="SM00184">
    <property type="entry name" value="RING"/>
    <property type="match status" value="1"/>
</dbReference>
<dbReference type="PRINTS" id="PR00348">
    <property type="entry name" value="UBIQUITIN"/>
</dbReference>
<dbReference type="Gene3D" id="3.30.40.10">
    <property type="entry name" value="Zinc/RING finger domain, C3HC4 (zinc finger)"/>
    <property type="match status" value="1"/>
</dbReference>
<organism evidence="4 5">
    <name type="scientific">Phytophthora megakarya</name>
    <dbReference type="NCBI Taxonomy" id="4795"/>
    <lineage>
        <taxon>Eukaryota</taxon>
        <taxon>Sar</taxon>
        <taxon>Stramenopiles</taxon>
        <taxon>Oomycota</taxon>
        <taxon>Peronosporomycetes</taxon>
        <taxon>Peronosporales</taxon>
        <taxon>Peronosporaceae</taxon>
        <taxon>Phytophthora</taxon>
    </lineage>
</organism>
<dbReference type="Proteomes" id="UP000198211">
    <property type="component" value="Unassembled WGS sequence"/>
</dbReference>
<evidence type="ECO:0000259" key="2">
    <source>
        <dbReference type="PROSITE" id="PS50053"/>
    </source>
</evidence>